<dbReference type="CDD" id="cd07197">
    <property type="entry name" value="nitrilase"/>
    <property type="match status" value="1"/>
</dbReference>
<dbReference type="PATRIC" id="fig|797209.4.peg.4134"/>
<organism evidence="3 5">
    <name type="scientific">Haladaptatus paucihalophilus DX253</name>
    <dbReference type="NCBI Taxonomy" id="797209"/>
    <lineage>
        <taxon>Archaea</taxon>
        <taxon>Methanobacteriati</taxon>
        <taxon>Methanobacteriota</taxon>
        <taxon>Stenosarchaea group</taxon>
        <taxon>Halobacteria</taxon>
        <taxon>Halobacteriales</taxon>
        <taxon>Haladaptataceae</taxon>
        <taxon>Haladaptatus</taxon>
    </lineage>
</organism>
<evidence type="ECO:0000313" key="4">
    <source>
        <dbReference type="EMBL" id="SHL06459.1"/>
    </source>
</evidence>
<dbReference type="STRING" id="797209.GCA_000376445_03259"/>
<dbReference type="PANTHER" id="PTHR23088">
    <property type="entry name" value="NITRILASE-RELATED"/>
    <property type="match status" value="1"/>
</dbReference>
<accession>E7QZK9</accession>
<evidence type="ECO:0000259" key="2">
    <source>
        <dbReference type="PROSITE" id="PS50263"/>
    </source>
</evidence>
<proteinExistence type="predicted"/>
<evidence type="ECO:0000313" key="6">
    <source>
        <dbReference type="Proteomes" id="UP000184203"/>
    </source>
</evidence>
<dbReference type="GO" id="GO:0016787">
    <property type="term" value="F:hydrolase activity"/>
    <property type="evidence" value="ECO:0007669"/>
    <property type="project" value="UniProtKB-KW"/>
</dbReference>
<keyword evidence="3" id="KW-0378">Hydrolase</keyword>
<dbReference type="Pfam" id="PF00795">
    <property type="entry name" value="CN_hydrolase"/>
    <property type="match status" value="1"/>
</dbReference>
<dbReference type="InterPro" id="IPR003010">
    <property type="entry name" value="C-N_Hydrolase"/>
</dbReference>
<dbReference type="eggNOG" id="arCOG00062">
    <property type="taxonomic scope" value="Archaea"/>
</dbReference>
<gene>
    <name evidence="4" type="ORF">SAMN05444342_2895</name>
    <name evidence="3" type="ORF">ZOD2009_21092</name>
</gene>
<reference evidence="3 5" key="1">
    <citation type="journal article" date="2014" name="ISME J.">
        <title>Trehalose/2-sulfotrehalose biosynthesis and glycine-betaine uptake are widely spread mechanisms for osmoadaptation in the Halobacteriales.</title>
        <authorList>
            <person name="Youssef N.H."/>
            <person name="Savage-Ashlock K.N."/>
            <person name="McCully A.L."/>
            <person name="Luedtke B."/>
            <person name="Shaw E.I."/>
            <person name="Hoff W.D."/>
            <person name="Elshahed M.S."/>
        </authorList>
    </citation>
    <scope>NUCLEOTIDE SEQUENCE [LARGE SCALE GENOMIC DNA]</scope>
    <source>
        <strain evidence="3 5">DX253</strain>
    </source>
</reference>
<dbReference type="RefSeq" id="WP_007983267.1">
    <property type="nucleotide sequence ID" value="NZ_AEMG01000029.1"/>
</dbReference>
<dbReference type="Proteomes" id="UP000184203">
    <property type="component" value="Unassembled WGS sequence"/>
</dbReference>
<dbReference type="AlphaFoldDB" id="E7QZK9"/>
<dbReference type="SUPFAM" id="SSF56317">
    <property type="entry name" value="Carbon-nitrogen hydrolase"/>
    <property type="match status" value="1"/>
</dbReference>
<dbReference type="Gene3D" id="3.60.110.10">
    <property type="entry name" value="Carbon-nitrogen hydrolase"/>
    <property type="match status" value="1"/>
</dbReference>
<dbReference type="EMBL" id="AEMG01000029">
    <property type="protein sequence ID" value="EFW90130.1"/>
    <property type="molecule type" value="Genomic_DNA"/>
</dbReference>
<dbReference type="PROSITE" id="PS50263">
    <property type="entry name" value="CN_HYDROLASE"/>
    <property type="match status" value="1"/>
</dbReference>
<protein>
    <submittedName>
        <fullName evidence="3">Hydrolase-like protein</fullName>
    </submittedName>
    <submittedName>
        <fullName evidence="4">Predicted amidohydrolase</fullName>
    </submittedName>
</protein>
<dbReference type="Proteomes" id="UP000003751">
    <property type="component" value="Unassembled WGS sequence"/>
</dbReference>
<evidence type="ECO:0000313" key="3">
    <source>
        <dbReference type="EMBL" id="EFW90130.1"/>
    </source>
</evidence>
<evidence type="ECO:0000256" key="1">
    <source>
        <dbReference type="SAM" id="MobiDB-lite"/>
    </source>
</evidence>
<feature type="region of interest" description="Disordered" evidence="1">
    <location>
        <begin position="240"/>
        <end position="259"/>
    </location>
</feature>
<dbReference type="OrthoDB" id="39312at2157"/>
<dbReference type="InterPro" id="IPR036526">
    <property type="entry name" value="C-N_Hydrolase_sf"/>
</dbReference>
<reference evidence="4" key="3">
    <citation type="submission" date="2016-11" db="EMBL/GenBank/DDBJ databases">
        <authorList>
            <person name="Jaros S."/>
            <person name="Januszkiewicz K."/>
            <person name="Wedrychowicz H."/>
        </authorList>
    </citation>
    <scope>NUCLEOTIDE SEQUENCE [LARGE SCALE GENOMIC DNA]</scope>
    <source>
        <strain evidence="4">DX253</strain>
    </source>
</reference>
<name>E7QZK9_HALPU</name>
<dbReference type="PANTHER" id="PTHR23088:SF27">
    <property type="entry name" value="DEAMINATED GLUTATHIONE AMIDASE"/>
    <property type="match status" value="1"/>
</dbReference>
<reference evidence="6" key="2">
    <citation type="submission" date="2016-11" db="EMBL/GenBank/DDBJ databases">
        <authorList>
            <person name="Varghese N."/>
            <person name="Submissions S."/>
        </authorList>
    </citation>
    <scope>NUCLEOTIDE SEQUENCE [LARGE SCALE GENOMIC DNA]</scope>
    <source>
        <strain evidence="6">DX253</strain>
    </source>
</reference>
<dbReference type="EMBL" id="FRAN01000004">
    <property type="protein sequence ID" value="SHL06459.1"/>
    <property type="molecule type" value="Genomic_DNA"/>
</dbReference>
<sequence>MTTSRVATCQFEPSLGETAANIESISELASELPETVEFAVFPELCVTGYDLTDVSTVATPVPGPITDRLSAVARDSGVALVVGLPEADEKSVYNSLVYVDEHGVVATYRKRRLWGAEADHFEAGTGPVTVETPVGTLGLLLCYDLNFPELTLEYGREDCDLLAVSAAWRQSFERDWRLLCRARALDGTCYVVGSNHVGTQAGRRHAGDSCIAGPRGDIVAKTMDGNGVASATVSLRTLSEARRKNPVRKSRERTQVRSE</sequence>
<evidence type="ECO:0000313" key="5">
    <source>
        <dbReference type="Proteomes" id="UP000003751"/>
    </source>
</evidence>
<keyword evidence="6" id="KW-1185">Reference proteome</keyword>
<feature type="domain" description="CN hydrolase" evidence="2">
    <location>
        <begin position="4"/>
        <end position="235"/>
    </location>
</feature>